<proteinExistence type="predicted"/>
<organism evidence="2 3">
    <name type="scientific">Paraflavitalea soli</name>
    <dbReference type="NCBI Taxonomy" id="2315862"/>
    <lineage>
        <taxon>Bacteria</taxon>
        <taxon>Pseudomonadati</taxon>
        <taxon>Bacteroidota</taxon>
        <taxon>Chitinophagia</taxon>
        <taxon>Chitinophagales</taxon>
        <taxon>Chitinophagaceae</taxon>
        <taxon>Paraflavitalea</taxon>
    </lineage>
</organism>
<protein>
    <recommendedName>
        <fullName evidence="4">DUF4595 domain-containing protein</fullName>
    </recommendedName>
</protein>
<dbReference type="KEGG" id="pseg:D3H65_03650"/>
<feature type="chain" id="PRO_5017799169" description="DUF4595 domain-containing protein" evidence="1">
    <location>
        <begin position="21"/>
        <end position="279"/>
    </location>
</feature>
<dbReference type="EMBL" id="CP032157">
    <property type="protein sequence ID" value="AXY73120.1"/>
    <property type="molecule type" value="Genomic_DNA"/>
</dbReference>
<evidence type="ECO:0008006" key="4">
    <source>
        <dbReference type="Google" id="ProtNLM"/>
    </source>
</evidence>
<gene>
    <name evidence="2" type="ORF">D3H65_03650</name>
</gene>
<dbReference type="OrthoDB" id="677162at2"/>
<name>A0A3B7MIZ2_9BACT</name>
<accession>A0A3B7MIZ2</accession>
<keyword evidence="1" id="KW-0732">Signal</keyword>
<evidence type="ECO:0000313" key="3">
    <source>
        <dbReference type="Proteomes" id="UP000263900"/>
    </source>
</evidence>
<evidence type="ECO:0000313" key="2">
    <source>
        <dbReference type="EMBL" id="AXY73120.1"/>
    </source>
</evidence>
<feature type="signal peptide" evidence="1">
    <location>
        <begin position="1"/>
        <end position="20"/>
    </location>
</feature>
<keyword evidence="3" id="KW-1185">Reference proteome</keyword>
<dbReference type="Proteomes" id="UP000263900">
    <property type="component" value="Chromosome"/>
</dbReference>
<sequence>MHARSLFLVFLILSTLACRKGDCPDTPPPPKPGPDIPAVRLVDMNVSRLPAPYYHFTYNDSGYITQLNHSSGLIFYDFTYANKKILKIEANKNIAADINKDRLEYEYLNELPVAIKVFSKQGALYRKCLLGFSSANQLQELTWQLDLGAGLVPEQTLTFSYYPDGNLKTIDYHNFAVGPFLENFYTDTFENYDTKTNADGFSLLHTPLHHPVILPAIKLQLNNPGRVFRTGVLTATFDARYNYTYDGAGRPLTKSGPVTFKELNGTTGQFESMTTYTYN</sequence>
<dbReference type="PROSITE" id="PS51257">
    <property type="entry name" value="PROKAR_LIPOPROTEIN"/>
    <property type="match status" value="1"/>
</dbReference>
<evidence type="ECO:0000256" key="1">
    <source>
        <dbReference type="SAM" id="SignalP"/>
    </source>
</evidence>
<dbReference type="AlphaFoldDB" id="A0A3B7MIZ2"/>
<reference evidence="2 3" key="1">
    <citation type="submission" date="2018-09" db="EMBL/GenBank/DDBJ databases">
        <title>Genome sequencing of strain 6GH32-13.</title>
        <authorList>
            <person name="Weon H.-Y."/>
            <person name="Heo J."/>
            <person name="Kwon S.-W."/>
        </authorList>
    </citation>
    <scope>NUCLEOTIDE SEQUENCE [LARGE SCALE GENOMIC DNA]</scope>
    <source>
        <strain evidence="2 3">5GH32-13</strain>
    </source>
</reference>
<dbReference type="RefSeq" id="WP_119048958.1">
    <property type="nucleotide sequence ID" value="NZ_CP032157.1"/>
</dbReference>